<feature type="transmembrane region" description="Helical" evidence="1">
    <location>
        <begin position="161"/>
        <end position="180"/>
    </location>
</feature>
<feature type="transmembrane region" description="Helical" evidence="1">
    <location>
        <begin position="55"/>
        <end position="73"/>
    </location>
</feature>
<dbReference type="Proteomes" id="UP000216442">
    <property type="component" value="Unassembled WGS sequence"/>
</dbReference>
<feature type="transmembrane region" description="Helical" evidence="1">
    <location>
        <begin position="207"/>
        <end position="228"/>
    </location>
</feature>
<feature type="transmembrane region" description="Helical" evidence="1">
    <location>
        <begin position="120"/>
        <end position="140"/>
    </location>
</feature>
<organism evidence="2 3">
    <name type="scientific">Mesorhizobium temperatum</name>
    <dbReference type="NCBI Taxonomy" id="241416"/>
    <lineage>
        <taxon>Bacteria</taxon>
        <taxon>Pseudomonadati</taxon>
        <taxon>Pseudomonadota</taxon>
        <taxon>Alphaproteobacteria</taxon>
        <taxon>Hyphomicrobiales</taxon>
        <taxon>Phyllobacteriaceae</taxon>
        <taxon>Mesorhizobium</taxon>
    </lineage>
</organism>
<dbReference type="AlphaFoldDB" id="A0A271LAQ2"/>
<name>A0A271LAQ2_9HYPH</name>
<keyword evidence="1" id="KW-0812">Transmembrane</keyword>
<evidence type="ECO:0000256" key="1">
    <source>
        <dbReference type="SAM" id="Phobius"/>
    </source>
</evidence>
<reference evidence="2 3" key="1">
    <citation type="submission" date="2017-08" db="EMBL/GenBank/DDBJ databases">
        <title>Mesorhizobium wenxinae sp. nov., a novel rhizobial species isolated from root nodules of chickpea (Cicer arietinum L.).</title>
        <authorList>
            <person name="Zhang J."/>
        </authorList>
    </citation>
    <scope>NUCLEOTIDE SEQUENCE [LARGE SCALE GENOMIC DNA]</scope>
    <source>
        <strain evidence="2 3">SDW018</strain>
    </source>
</reference>
<protein>
    <submittedName>
        <fullName evidence="2">Uncharacterized protein</fullName>
    </submittedName>
</protein>
<keyword evidence="1" id="KW-1133">Transmembrane helix</keyword>
<gene>
    <name evidence="2" type="ORF">CIT26_32345</name>
</gene>
<proteinExistence type="predicted"/>
<keyword evidence="3" id="KW-1185">Reference proteome</keyword>
<evidence type="ECO:0000313" key="3">
    <source>
        <dbReference type="Proteomes" id="UP000216442"/>
    </source>
</evidence>
<accession>A0A271LAQ2</accession>
<dbReference type="EMBL" id="NPKJ01000075">
    <property type="protein sequence ID" value="PAQ04957.1"/>
    <property type="molecule type" value="Genomic_DNA"/>
</dbReference>
<evidence type="ECO:0000313" key="2">
    <source>
        <dbReference type="EMBL" id="PAQ04957.1"/>
    </source>
</evidence>
<keyword evidence="1" id="KW-0472">Membrane</keyword>
<sequence>MKIKDIIYRDIDEVPLAEYVEAFSFLVAGVDDKNLKTDVDVQNAKSKYLIAYESYRILISLLIVFLVIFANLIRSGNVQLNYERIMRGHAFMEAWPWNKNIFLQLLKANQLDLFRQRNDYYWFSYLCSVTSSIWILWILWRISVEFRRSDRMNVSDSEYAAVLRAIGILLAGTLISFFAAKASFSDGYSFYAPSLKDAVVAYSIKKILLISCFYAMCGLSVFVISMLFRYRRI</sequence>
<comment type="caution">
    <text evidence="2">The sequence shown here is derived from an EMBL/GenBank/DDBJ whole genome shotgun (WGS) entry which is preliminary data.</text>
</comment>